<organism evidence="9 15">
    <name type="scientific">Phytophthora fragariae</name>
    <dbReference type="NCBI Taxonomy" id="53985"/>
    <lineage>
        <taxon>Eukaryota</taxon>
        <taxon>Sar</taxon>
        <taxon>Stramenopiles</taxon>
        <taxon>Oomycota</taxon>
        <taxon>Peronosporomycetes</taxon>
        <taxon>Peronosporales</taxon>
        <taxon>Peronosporaceae</taxon>
        <taxon>Phytophthora</taxon>
    </lineage>
</organism>
<dbReference type="Proteomes" id="UP000440367">
    <property type="component" value="Unassembled WGS sequence"/>
</dbReference>
<gene>
    <name evidence="10" type="ORF">PF001_g24072</name>
    <name evidence="9" type="ORF">PF002_g25864</name>
    <name evidence="8" type="ORF">PF004_g23939</name>
    <name evidence="7" type="ORF">PF005_g25092</name>
    <name evidence="6" type="ORF">PF006_g24477</name>
    <name evidence="5" type="ORF">PF007_g25161</name>
    <name evidence="11" type="ORF">PF008_g24767</name>
    <name evidence="2" type="ORF">PF009_g21380</name>
    <name evidence="4" type="ORF">PF010_g24881</name>
    <name evidence="3" type="ORF">PF011_g23927</name>
</gene>
<sequence>MSILVAVLTIGLYCFCIVQRRPRSSMATCCWPAARFVVVDGMHGVGGGANN</sequence>
<evidence type="ECO:0000313" key="12">
    <source>
        <dbReference type="Proteomes" id="UP000429523"/>
    </source>
</evidence>
<evidence type="ECO:0000256" key="1">
    <source>
        <dbReference type="SAM" id="SignalP"/>
    </source>
</evidence>
<keyword evidence="13" id="KW-1185">Reference proteome</keyword>
<accession>A0A6A3WK98</accession>
<evidence type="ECO:0000313" key="20">
    <source>
        <dbReference type="Proteomes" id="UP000486351"/>
    </source>
</evidence>
<dbReference type="Proteomes" id="UP000488956">
    <property type="component" value="Unassembled WGS sequence"/>
</dbReference>
<dbReference type="EMBL" id="QXGF01001672">
    <property type="protein sequence ID" value="KAE8928476.1"/>
    <property type="molecule type" value="Genomic_DNA"/>
</dbReference>
<feature type="chain" id="PRO_5036166654" evidence="1">
    <location>
        <begin position="21"/>
        <end position="51"/>
    </location>
</feature>
<evidence type="ECO:0000313" key="5">
    <source>
        <dbReference type="EMBL" id="KAE9075036.1"/>
    </source>
</evidence>
<evidence type="ECO:0000313" key="9">
    <source>
        <dbReference type="EMBL" id="KAE9186480.1"/>
    </source>
</evidence>
<evidence type="ECO:0000313" key="14">
    <source>
        <dbReference type="Proteomes" id="UP000437068"/>
    </source>
</evidence>
<dbReference type="Proteomes" id="UP000437068">
    <property type="component" value="Unassembled WGS sequence"/>
</dbReference>
<evidence type="ECO:0000313" key="21">
    <source>
        <dbReference type="Proteomes" id="UP000488956"/>
    </source>
</evidence>
<dbReference type="EMBL" id="QXFW01002636">
    <property type="protein sequence ID" value="KAE8976735.1"/>
    <property type="molecule type" value="Genomic_DNA"/>
</dbReference>
<comment type="caution">
    <text evidence="9">The sequence shown here is derived from an EMBL/GenBank/DDBJ whole genome shotgun (WGS) entry which is preliminary data.</text>
</comment>
<evidence type="ECO:0000313" key="4">
    <source>
        <dbReference type="EMBL" id="KAE9073926.1"/>
    </source>
</evidence>
<proteinExistence type="predicted"/>
<evidence type="ECO:0000313" key="18">
    <source>
        <dbReference type="Proteomes" id="UP000460718"/>
    </source>
</evidence>
<evidence type="ECO:0000313" key="7">
    <source>
        <dbReference type="EMBL" id="KAE9176137.1"/>
    </source>
</evidence>
<dbReference type="EMBL" id="QXFX01002755">
    <property type="protein sequence ID" value="KAE9073926.1"/>
    <property type="molecule type" value="Genomic_DNA"/>
</dbReference>
<evidence type="ECO:0000313" key="2">
    <source>
        <dbReference type="EMBL" id="KAE8928476.1"/>
    </source>
</evidence>
<dbReference type="EMBL" id="QXGC01002644">
    <property type="protein sequence ID" value="KAE9183478.1"/>
    <property type="molecule type" value="Genomic_DNA"/>
</dbReference>
<evidence type="ECO:0000313" key="15">
    <source>
        <dbReference type="Proteomes" id="UP000440367"/>
    </source>
</evidence>
<feature type="signal peptide" evidence="1">
    <location>
        <begin position="1"/>
        <end position="20"/>
    </location>
</feature>
<dbReference type="Proteomes" id="UP000460718">
    <property type="component" value="Unassembled WGS sequence"/>
</dbReference>
<dbReference type="Proteomes" id="UP000441208">
    <property type="component" value="Unassembled WGS sequence"/>
</dbReference>
<dbReference type="EMBL" id="QXGD01002602">
    <property type="protein sequence ID" value="KAE9186480.1"/>
    <property type="molecule type" value="Genomic_DNA"/>
</dbReference>
<dbReference type="EMBL" id="QXGA01002703">
    <property type="protein sequence ID" value="KAE9093273.1"/>
    <property type="molecule type" value="Genomic_DNA"/>
</dbReference>
<evidence type="ECO:0000313" key="11">
    <source>
        <dbReference type="EMBL" id="KAE9293559.1"/>
    </source>
</evidence>
<dbReference type="Proteomes" id="UP000476176">
    <property type="component" value="Unassembled WGS sequence"/>
</dbReference>
<dbReference type="Proteomes" id="UP000433483">
    <property type="component" value="Unassembled WGS sequence"/>
</dbReference>
<evidence type="ECO:0000313" key="10">
    <source>
        <dbReference type="EMBL" id="KAE9280792.1"/>
    </source>
</evidence>
<evidence type="ECO:0000313" key="16">
    <source>
        <dbReference type="Proteomes" id="UP000440732"/>
    </source>
</evidence>
<keyword evidence="1" id="KW-0732">Signal</keyword>
<dbReference type="EMBL" id="QXFZ01002651">
    <property type="protein sequence ID" value="KAE9075036.1"/>
    <property type="molecule type" value="Genomic_DNA"/>
</dbReference>
<dbReference type="Proteomes" id="UP000429523">
    <property type="component" value="Unassembled WGS sequence"/>
</dbReference>
<evidence type="ECO:0000313" key="13">
    <source>
        <dbReference type="Proteomes" id="UP000433483"/>
    </source>
</evidence>
<evidence type="ECO:0000313" key="19">
    <source>
        <dbReference type="Proteomes" id="UP000476176"/>
    </source>
</evidence>
<evidence type="ECO:0000313" key="6">
    <source>
        <dbReference type="EMBL" id="KAE9093273.1"/>
    </source>
</evidence>
<dbReference type="AlphaFoldDB" id="A0A6A3WK98"/>
<evidence type="ECO:0000313" key="8">
    <source>
        <dbReference type="EMBL" id="KAE9183478.1"/>
    </source>
</evidence>
<dbReference type="Proteomes" id="UP000440732">
    <property type="component" value="Unassembled WGS sequence"/>
</dbReference>
<dbReference type="Proteomes" id="UP000486351">
    <property type="component" value="Unassembled WGS sequence"/>
</dbReference>
<dbReference type="EMBL" id="QXFY01002700">
    <property type="protein sequence ID" value="KAE9293559.1"/>
    <property type="molecule type" value="Genomic_DNA"/>
</dbReference>
<name>A0A6A3WK98_9STRA</name>
<protein>
    <submittedName>
        <fullName evidence="9">Uncharacterized protein</fullName>
    </submittedName>
</protein>
<evidence type="ECO:0000313" key="3">
    <source>
        <dbReference type="EMBL" id="KAE8976735.1"/>
    </source>
</evidence>
<dbReference type="EMBL" id="QXGE01002571">
    <property type="protein sequence ID" value="KAE9280792.1"/>
    <property type="molecule type" value="Genomic_DNA"/>
</dbReference>
<dbReference type="EMBL" id="QXGB01002648">
    <property type="protein sequence ID" value="KAE9176137.1"/>
    <property type="molecule type" value="Genomic_DNA"/>
</dbReference>
<reference evidence="12 13" key="1">
    <citation type="submission" date="2018-08" db="EMBL/GenBank/DDBJ databases">
        <title>Genomic investigation of the strawberry pathogen Phytophthora fragariae indicates pathogenicity is determined by transcriptional variation in three key races.</title>
        <authorList>
            <person name="Adams T.M."/>
            <person name="Armitage A.D."/>
            <person name="Sobczyk M.K."/>
            <person name="Bates H.J."/>
            <person name="Dunwell J.M."/>
            <person name="Nellist C.F."/>
            <person name="Harrison R.J."/>
        </authorList>
    </citation>
    <scope>NUCLEOTIDE SEQUENCE [LARGE SCALE GENOMIC DNA]</scope>
    <source>
        <strain evidence="10 14">A4</strain>
        <strain evidence="9 15">BC-1</strain>
        <strain evidence="8 19">BC-23</strain>
        <strain evidence="7 13">NOV-27</strain>
        <strain evidence="6 16">NOV-5</strain>
        <strain evidence="5 17">NOV-71</strain>
        <strain evidence="11 20">NOV-77</strain>
        <strain evidence="2 12">NOV-9</strain>
        <strain evidence="4 21">ONT-3</strain>
        <strain evidence="3 18">SCRP245</strain>
    </source>
</reference>
<evidence type="ECO:0000313" key="17">
    <source>
        <dbReference type="Proteomes" id="UP000441208"/>
    </source>
</evidence>